<keyword evidence="2" id="KW-1185">Reference proteome</keyword>
<evidence type="ECO:0000313" key="2">
    <source>
        <dbReference type="Proteomes" id="UP000239209"/>
    </source>
</evidence>
<dbReference type="AlphaFoldDB" id="A0A2T0S7B9"/>
<accession>A0A2T0S7B9</accession>
<name>A0A2T0S7B9_9ACTN</name>
<dbReference type="EMBL" id="PVZG01000006">
    <property type="protein sequence ID" value="PRY29310.1"/>
    <property type="molecule type" value="Genomic_DNA"/>
</dbReference>
<dbReference type="InterPro" id="IPR026337">
    <property type="entry name" value="AKG_HExxH"/>
</dbReference>
<proteinExistence type="predicted"/>
<gene>
    <name evidence="1" type="ORF">CLV70_10627</name>
</gene>
<organism evidence="1 2">
    <name type="scientific">Pseudosporangium ferrugineum</name>
    <dbReference type="NCBI Taxonomy" id="439699"/>
    <lineage>
        <taxon>Bacteria</taxon>
        <taxon>Bacillati</taxon>
        <taxon>Actinomycetota</taxon>
        <taxon>Actinomycetes</taxon>
        <taxon>Micromonosporales</taxon>
        <taxon>Micromonosporaceae</taxon>
        <taxon>Pseudosporangium</taxon>
    </lineage>
</organism>
<dbReference type="NCBIfam" id="TIGR04267">
    <property type="entry name" value="mod_HExxH"/>
    <property type="match status" value="1"/>
</dbReference>
<comment type="caution">
    <text evidence="1">The sequence shown here is derived from an EMBL/GenBank/DDBJ whole genome shotgun (WGS) entry which is preliminary data.</text>
</comment>
<reference evidence="1 2" key="1">
    <citation type="submission" date="2018-03" db="EMBL/GenBank/DDBJ databases">
        <title>Genomic Encyclopedia of Archaeal and Bacterial Type Strains, Phase II (KMG-II): from individual species to whole genera.</title>
        <authorList>
            <person name="Goeker M."/>
        </authorList>
    </citation>
    <scope>NUCLEOTIDE SEQUENCE [LARGE SCALE GENOMIC DNA]</scope>
    <source>
        <strain evidence="1 2">DSM 45348</strain>
    </source>
</reference>
<dbReference type="Proteomes" id="UP000239209">
    <property type="component" value="Unassembled WGS sequence"/>
</dbReference>
<protein>
    <submittedName>
        <fullName evidence="1">HEXXH motif-containing protein</fullName>
    </submittedName>
</protein>
<evidence type="ECO:0000313" key="1">
    <source>
        <dbReference type="EMBL" id="PRY29310.1"/>
    </source>
</evidence>
<sequence>MRPLTLTTDELDSLASGHGSDEAITQLLAGQLAKRRILLWGVVRDARAAGRPVEAPVRLLLSVHAHSPRTVDEVLSHPQVDAWASTYPKHGDLGYLHALAATAAIRAGLPFTLDVPPSAGAVTLPGLGALTESEVPLRLAFDGAALTADGKPAAPGPRSVVDLGDLGGPAVAVEDVDQYRDRYGMPLADRRFDLAGFTALCREGWKILLAGHPRHARIVGRMVRSFVPLQAPGDRTERSASSSHACGSLAIAPPATGTSMAMLLLHETQHLKLGAVLDLVDLDSGDREPRYRAPWRGDPRPIRGLLQGTYAHLGVTDFWRRHDRRQFAYWRAQTAQAAATLARSGELTITGSRFVRRMRDTLDAWAQEPVSPGDLRIAGICGAVNELVWLLANRRIPASARAELVTAWRNGSRPPPAAAASGADTGVSPRILAAVRAGATGLPAGDRALLAGDPRAAAGHYRSAIVAGAGNDDDWAGLTLALGGSTRPELARDLYAALAGDGSAPDPRDAVRWCATID</sequence>
<dbReference type="OrthoDB" id="796761at2"/>
<dbReference type="RefSeq" id="WP_158277765.1">
    <property type="nucleotide sequence ID" value="NZ_PVZG01000006.1"/>
</dbReference>